<keyword evidence="2" id="KW-1185">Reference proteome</keyword>
<comment type="caution">
    <text evidence="1">The sequence shown here is derived from an EMBL/GenBank/DDBJ whole genome shotgun (WGS) entry which is preliminary data.</text>
</comment>
<evidence type="ECO:0000313" key="1">
    <source>
        <dbReference type="EMBL" id="MBK1870861.1"/>
    </source>
</evidence>
<sequence>MRMARILAGLAILALLVSGPARAETTLTYSWTANVGPLNPHAYAPNEMFGQAMVYEPLVKYQADGTVAPWLATNWTVSGDGHVYTFTLRKDVKFSDGTVFDADAVKANFDTVLASRDRHNWLELANQIRKTEALDASTFRLTLKEAYYPVLQELALIRPFRFISPAAIPAEGTADKIIAPIGTGPWKLAETRLGEYDLFVRNETYWGPKPAFDRILVKVIPDPNSRAVAFETGDIDLIYGAGQISPDVFARFQAMYPGKTAISHPLTTEMVALNTNRAPTNDLFVRKAINHAVDKDGIVKSVLYGTQKRADALFAPNFPYADVGLHPYAYDPAKAEALLDEAGWRRLDGEAIRAKDGVKLSIELCYVGNNAQQKAIAEVIQANLRRIGIDVVLVGEEANAIETRQREGEFGMIFGETWGAPYDPHSFISSMRVPSHADYQAQLGLPLKGELDAKIGEVLVTVDETKRQRLYRDILTALHEEAVYLPLTYSTSPLVAGPKLGAVGFGPSVSEIPFETYRPAN</sequence>
<gene>
    <name evidence="1" type="primary">nikA</name>
    <name evidence="1" type="ORF">JHL16_31135</name>
</gene>
<evidence type="ECO:0000313" key="2">
    <source>
        <dbReference type="Proteomes" id="UP000616151"/>
    </source>
</evidence>
<reference evidence="1" key="1">
    <citation type="submission" date="2021-01" db="EMBL/GenBank/DDBJ databases">
        <authorList>
            <person name="Sun Q."/>
        </authorList>
    </citation>
    <scope>NUCLEOTIDE SEQUENCE</scope>
    <source>
        <strain evidence="1">YIM B02566</strain>
    </source>
</reference>
<protein>
    <submittedName>
        <fullName evidence="1">Nickel ABC transporter, nickel/metallophore periplasmic binding protein</fullName>
    </submittedName>
</protein>
<dbReference type="Proteomes" id="UP000616151">
    <property type="component" value="Unassembled WGS sequence"/>
</dbReference>
<proteinExistence type="predicted"/>
<dbReference type="EMBL" id="JAENHL010000008">
    <property type="protein sequence ID" value="MBK1870861.1"/>
    <property type="molecule type" value="Genomic_DNA"/>
</dbReference>
<accession>A0ACC5RED0</accession>
<name>A0ACC5RED0_9HYPH</name>
<organism evidence="1 2">
    <name type="scientific">Taklimakanibacter albus</name>
    <dbReference type="NCBI Taxonomy" id="2800327"/>
    <lineage>
        <taxon>Bacteria</taxon>
        <taxon>Pseudomonadati</taxon>
        <taxon>Pseudomonadota</taxon>
        <taxon>Alphaproteobacteria</taxon>
        <taxon>Hyphomicrobiales</taxon>
        <taxon>Aestuariivirgaceae</taxon>
        <taxon>Taklimakanibacter</taxon>
    </lineage>
</organism>